<evidence type="ECO:0000259" key="3">
    <source>
        <dbReference type="Pfam" id="PF25390"/>
    </source>
</evidence>
<reference evidence="4 5" key="1">
    <citation type="submission" date="2022-03" db="EMBL/GenBank/DDBJ databases">
        <authorList>
            <person name="Nunn A."/>
            <person name="Chopra R."/>
            <person name="Nunn A."/>
            <person name="Contreras Garrido A."/>
        </authorList>
    </citation>
    <scope>NUCLEOTIDE SEQUENCE [LARGE SCALE GENOMIC DNA]</scope>
</reference>
<dbReference type="SUPFAM" id="SSF50985">
    <property type="entry name" value="RCC1/BLIP-II"/>
    <property type="match status" value="2"/>
</dbReference>
<feature type="repeat" description="RCC1" evidence="2">
    <location>
        <begin position="425"/>
        <end position="474"/>
    </location>
</feature>
<feature type="non-terminal residue" evidence="4">
    <location>
        <position position="1"/>
    </location>
</feature>
<dbReference type="InterPro" id="IPR058923">
    <property type="entry name" value="RCC1-like_dom"/>
</dbReference>
<dbReference type="InterPro" id="IPR000408">
    <property type="entry name" value="Reg_chr_condens"/>
</dbReference>
<sequence>AVKCPRFLHLGLIGGPEPDHPVTRAGSYIPTRRQAQRKGPAEKGTGVILDSHHRSFCSADLSLMRRLLKDERTFRAFSRWIRSKHTVVMSFGDGSQGALGLPASVACSGGDAYEPTPVHGIPSDVSSITAGHYHSLAVTSLGEVWAWGRNQEAQLGRGLLAPRKLMRYCKFQWGAVVSFEEVQRTENRESWNEPQRVDGLDHVQIRATFASGVISAAIADDGSLWVWGKSKRGQLGLGKGITEAVSPSRVEALAGEDIVKVALGWGHAIAHTREGKLYGWGYSADGRLGQMGNQFDPSPLDSSNNMQKATELSNSVLEASEKLVLEGMEKEKDMPIIWEPSLIKELADFEVLDVACGLDHSLVLCRDGTLLSCGSNIYSQLGRSTPDLGLQPVDVNFHPVSIACGLGHSLAICQIAKSEGTKDTTGIVSWGWNQSSQLGREGPENLPLVVEGLAGETPISVSGGRAHSIALTSKKEVWVWGSGRNGRLGLGSSIDANEPNLVEYLEGSEVLQAVAGFDHNLVLIAVSLLSQSSDEMEEYAHLTGFCCI</sequence>
<feature type="repeat" description="RCC1" evidence="2">
    <location>
        <begin position="368"/>
        <end position="415"/>
    </location>
</feature>
<evidence type="ECO:0000313" key="5">
    <source>
        <dbReference type="Proteomes" id="UP000836841"/>
    </source>
</evidence>
<evidence type="ECO:0000256" key="2">
    <source>
        <dbReference type="PROSITE-ProRule" id="PRU00235"/>
    </source>
</evidence>
<keyword evidence="5" id="KW-1185">Reference proteome</keyword>
<dbReference type="EMBL" id="CAJVSB020000840">
    <property type="protein sequence ID" value="CAH2068566.1"/>
    <property type="molecule type" value="Genomic_DNA"/>
</dbReference>
<feature type="repeat" description="RCC1" evidence="2">
    <location>
        <begin position="275"/>
        <end position="367"/>
    </location>
</feature>
<dbReference type="PROSITE" id="PS50012">
    <property type="entry name" value="RCC1_3"/>
    <property type="match status" value="6"/>
</dbReference>
<dbReference type="PRINTS" id="PR00633">
    <property type="entry name" value="RCCNDNSATION"/>
</dbReference>
<feature type="domain" description="RCC1-like" evidence="3">
    <location>
        <begin position="88"/>
        <end position="521"/>
    </location>
</feature>
<dbReference type="InterPro" id="IPR051210">
    <property type="entry name" value="Ub_ligase/GEF_domain"/>
</dbReference>
<evidence type="ECO:0000313" key="4">
    <source>
        <dbReference type="EMBL" id="CAH2068566.1"/>
    </source>
</evidence>
<dbReference type="PANTHER" id="PTHR22870">
    <property type="entry name" value="REGULATOR OF CHROMOSOME CONDENSATION"/>
    <property type="match status" value="1"/>
</dbReference>
<dbReference type="InterPro" id="IPR009091">
    <property type="entry name" value="RCC1/BLIP-II"/>
</dbReference>
<keyword evidence="1" id="KW-0677">Repeat</keyword>
<comment type="caution">
    <text evidence="4">The sequence shown here is derived from an EMBL/GenBank/DDBJ whole genome shotgun (WGS) entry which is preliminary data.</text>
</comment>
<name>A0AAU9SQ94_THLAR</name>
<dbReference type="AlphaFoldDB" id="A0AAU9SQ94"/>
<dbReference type="PROSITE" id="PS00626">
    <property type="entry name" value="RCC1_2"/>
    <property type="match status" value="2"/>
</dbReference>
<proteinExistence type="predicted"/>
<feature type="repeat" description="RCC1" evidence="2">
    <location>
        <begin position="86"/>
        <end position="141"/>
    </location>
</feature>
<organism evidence="4 5">
    <name type="scientific">Thlaspi arvense</name>
    <name type="common">Field penny-cress</name>
    <dbReference type="NCBI Taxonomy" id="13288"/>
    <lineage>
        <taxon>Eukaryota</taxon>
        <taxon>Viridiplantae</taxon>
        <taxon>Streptophyta</taxon>
        <taxon>Embryophyta</taxon>
        <taxon>Tracheophyta</taxon>
        <taxon>Spermatophyta</taxon>
        <taxon>Magnoliopsida</taxon>
        <taxon>eudicotyledons</taxon>
        <taxon>Gunneridae</taxon>
        <taxon>Pentapetalae</taxon>
        <taxon>rosids</taxon>
        <taxon>malvids</taxon>
        <taxon>Brassicales</taxon>
        <taxon>Brassicaceae</taxon>
        <taxon>Thlaspideae</taxon>
        <taxon>Thlaspi</taxon>
    </lineage>
</organism>
<feature type="repeat" description="RCC1" evidence="2">
    <location>
        <begin position="222"/>
        <end position="274"/>
    </location>
</feature>
<dbReference type="Pfam" id="PF25390">
    <property type="entry name" value="WD40_RLD"/>
    <property type="match status" value="1"/>
</dbReference>
<dbReference type="PANTHER" id="PTHR22870:SF365">
    <property type="entry name" value="REGULATOR OF CHROMOSOME CONDENSATION (CELL CYCLE REGULATORY PROTEIN)-RELATED"/>
    <property type="match status" value="1"/>
</dbReference>
<protein>
    <recommendedName>
        <fullName evidence="3">RCC1-like domain-containing protein</fullName>
    </recommendedName>
</protein>
<accession>A0AAU9SQ94</accession>
<feature type="repeat" description="RCC1" evidence="2">
    <location>
        <begin position="475"/>
        <end position="526"/>
    </location>
</feature>
<dbReference type="Gene3D" id="2.130.10.30">
    <property type="entry name" value="Regulator of chromosome condensation 1/beta-lactamase-inhibitor protein II"/>
    <property type="match status" value="2"/>
</dbReference>
<evidence type="ECO:0000256" key="1">
    <source>
        <dbReference type="ARBA" id="ARBA00022737"/>
    </source>
</evidence>
<gene>
    <name evidence="4" type="ORF">TAV2_LOCUS18321</name>
</gene>
<dbReference type="Proteomes" id="UP000836841">
    <property type="component" value="Unassembled WGS sequence"/>
</dbReference>